<dbReference type="SMART" id="SM00849">
    <property type="entry name" value="Lactamase_B"/>
    <property type="match status" value="1"/>
</dbReference>
<accession>A0ABS5KEV5</accession>
<dbReference type="CDD" id="cd16281">
    <property type="entry name" value="metallo-hydrolase-like_MBL-fold"/>
    <property type="match status" value="1"/>
</dbReference>
<dbReference type="Proteomes" id="UP000721861">
    <property type="component" value="Unassembled WGS sequence"/>
</dbReference>
<evidence type="ECO:0000256" key="3">
    <source>
        <dbReference type="ARBA" id="ARBA00022801"/>
    </source>
</evidence>
<comment type="similarity">
    <text evidence="1">Belongs to the metallo-beta-lactamase superfamily.</text>
</comment>
<dbReference type="EMBL" id="JAGUCN010000021">
    <property type="protein sequence ID" value="MBS2213046.1"/>
    <property type="molecule type" value="Genomic_DNA"/>
</dbReference>
<name>A0ABS5KEV5_9BACT</name>
<comment type="caution">
    <text evidence="6">The sequence shown here is derived from an EMBL/GenBank/DDBJ whole genome shotgun (WGS) entry which is preliminary data.</text>
</comment>
<dbReference type="InterPro" id="IPR001279">
    <property type="entry name" value="Metallo-B-lactamas"/>
</dbReference>
<keyword evidence="2" id="KW-0479">Metal-binding</keyword>
<reference evidence="6 7" key="1">
    <citation type="journal article" date="2014" name="Int. J. Syst. Evol. Microbiol.">
        <title>Carboxylicivirga gen. nov. in the family Marinilabiliaceae with two novel species, Carboxylicivirga mesophila sp. nov. and Carboxylicivirga taeanensis sp. nov., and reclassification of Cytophaga fermentans as Saccharicrinis fermentans gen. nov., comb. nov.</title>
        <authorList>
            <person name="Yang S.H."/>
            <person name="Seo H.S."/>
            <person name="Woo J.H."/>
            <person name="Oh H.M."/>
            <person name="Jang H."/>
            <person name="Lee J.H."/>
            <person name="Kim S.J."/>
            <person name="Kwon K.K."/>
        </authorList>
    </citation>
    <scope>NUCLEOTIDE SEQUENCE [LARGE SCALE GENOMIC DNA]</scope>
    <source>
        <strain evidence="6 7">JCM 18290</strain>
    </source>
</reference>
<dbReference type="SUPFAM" id="SSF56281">
    <property type="entry name" value="Metallo-hydrolase/oxidoreductase"/>
    <property type="match status" value="1"/>
</dbReference>
<organism evidence="6 7">
    <name type="scientific">Carboxylicivirga mesophila</name>
    <dbReference type="NCBI Taxonomy" id="1166478"/>
    <lineage>
        <taxon>Bacteria</taxon>
        <taxon>Pseudomonadati</taxon>
        <taxon>Bacteroidota</taxon>
        <taxon>Bacteroidia</taxon>
        <taxon>Marinilabiliales</taxon>
        <taxon>Marinilabiliaceae</taxon>
        <taxon>Carboxylicivirga</taxon>
    </lineage>
</organism>
<proteinExistence type="inferred from homology"/>
<evidence type="ECO:0000313" key="6">
    <source>
        <dbReference type="EMBL" id="MBS2213046.1"/>
    </source>
</evidence>
<evidence type="ECO:0000256" key="2">
    <source>
        <dbReference type="ARBA" id="ARBA00022723"/>
    </source>
</evidence>
<dbReference type="Pfam" id="PF00753">
    <property type="entry name" value="Lactamase_B"/>
    <property type="match status" value="1"/>
</dbReference>
<dbReference type="PANTHER" id="PTHR42978">
    <property type="entry name" value="QUORUM-QUENCHING LACTONASE YTNP-RELATED-RELATED"/>
    <property type="match status" value="1"/>
</dbReference>
<dbReference type="InterPro" id="IPR051013">
    <property type="entry name" value="MBL_superfamily_lactonases"/>
</dbReference>
<gene>
    <name evidence="6" type="ORF">KEM09_16630</name>
</gene>
<sequence length="288" mass="32682">MSGMKLVKIETGNFMADGGALFGVIPKVMWQKKYPADEDNYCNLAMRCLLVDMGDRKVLIDTGAGAKQSDKFFSWHRLNSEANLLDSLTSAGYKPSDITDVILTHLHWDHCGGCVYYDERDKPMVRFENANHWVSETQWQNYVAPNSREGVVYFRDNMQPIYEAGLLKLVEKDGMIMDNIELRILNGHTQGNMLPIIHSPNGSLAFMGDVIPVLPSIGLPWVSAYDTKPLESIEEKQTFLKEAVEKEICLFFEHDYYTECATITYGSKGFEAENLFTLNEWSHRNSGV</sequence>
<evidence type="ECO:0000313" key="7">
    <source>
        <dbReference type="Proteomes" id="UP000721861"/>
    </source>
</evidence>
<dbReference type="Gene3D" id="3.60.15.10">
    <property type="entry name" value="Ribonuclease Z/Hydroxyacylglutathione hydrolase-like"/>
    <property type="match status" value="1"/>
</dbReference>
<keyword evidence="3" id="KW-0378">Hydrolase</keyword>
<evidence type="ECO:0000256" key="1">
    <source>
        <dbReference type="ARBA" id="ARBA00007749"/>
    </source>
</evidence>
<keyword evidence="4" id="KW-0862">Zinc</keyword>
<evidence type="ECO:0000259" key="5">
    <source>
        <dbReference type="SMART" id="SM00849"/>
    </source>
</evidence>
<feature type="domain" description="Metallo-beta-lactamase" evidence="5">
    <location>
        <begin position="45"/>
        <end position="254"/>
    </location>
</feature>
<dbReference type="RefSeq" id="WP_212229988.1">
    <property type="nucleotide sequence ID" value="NZ_JAGUCN010000021.1"/>
</dbReference>
<evidence type="ECO:0000256" key="4">
    <source>
        <dbReference type="ARBA" id="ARBA00022833"/>
    </source>
</evidence>
<keyword evidence="7" id="KW-1185">Reference proteome</keyword>
<dbReference type="InterPro" id="IPR036866">
    <property type="entry name" value="RibonucZ/Hydroxyglut_hydro"/>
</dbReference>
<protein>
    <submittedName>
        <fullName evidence="6">MBL fold metallo-hydrolase</fullName>
    </submittedName>
</protein>
<dbReference type="PANTHER" id="PTHR42978:SF6">
    <property type="entry name" value="QUORUM-QUENCHING LACTONASE YTNP-RELATED"/>
    <property type="match status" value="1"/>
</dbReference>